<dbReference type="AlphaFoldDB" id="A0A268P1T4"/>
<evidence type="ECO:0000313" key="2">
    <source>
        <dbReference type="Proteomes" id="UP000216207"/>
    </source>
</evidence>
<dbReference type="Proteomes" id="UP000216207">
    <property type="component" value="Unassembled WGS sequence"/>
</dbReference>
<gene>
    <name evidence="1" type="ORF">CHH72_06965</name>
</gene>
<sequence>MKKSIVVAAIAIPVLELFIITAFVNWLGIWQTLLLMFATSILGFIFARKQGMQVYRLARLQMQNSQIPSHALLDGLCILFGGILLVIPGFLTDAIGLFFLIPWTRAIGKALLLKIVHSSMTKGNWTVIKRR</sequence>
<proteinExistence type="predicted"/>
<accession>A0A268P1T4</accession>
<dbReference type="Pfam" id="PF04186">
    <property type="entry name" value="FxsA"/>
    <property type="match status" value="1"/>
</dbReference>
<comment type="caution">
    <text evidence="1">The sequence shown here is derived from an EMBL/GenBank/DDBJ whole genome shotgun (WGS) entry which is preliminary data.</text>
</comment>
<protein>
    <submittedName>
        <fullName evidence="1">Membrane protein FxsA</fullName>
    </submittedName>
</protein>
<dbReference type="GO" id="GO:0016020">
    <property type="term" value="C:membrane"/>
    <property type="evidence" value="ECO:0007669"/>
    <property type="project" value="InterPro"/>
</dbReference>
<reference evidence="1 2" key="1">
    <citation type="submission" date="2017-07" db="EMBL/GenBank/DDBJ databases">
        <title>Isolation and whole genome analysis of endospore-forming bacteria from heroin.</title>
        <authorList>
            <person name="Kalinowski J."/>
            <person name="Ahrens B."/>
            <person name="Al-Dilaimi A."/>
            <person name="Winkler A."/>
            <person name="Wibberg D."/>
            <person name="Schleenbecker U."/>
            <person name="Ruckert C."/>
            <person name="Wolfel R."/>
            <person name="Grass G."/>
        </authorList>
    </citation>
    <scope>NUCLEOTIDE SEQUENCE [LARGE SCALE GENOMIC DNA]</scope>
    <source>
        <strain evidence="1 2">7539</strain>
    </source>
</reference>
<dbReference type="RefSeq" id="WP_035201898.1">
    <property type="nucleotide sequence ID" value="NZ_BOQQ01000002.1"/>
</dbReference>
<dbReference type="EMBL" id="NPCC01000007">
    <property type="protein sequence ID" value="PAE89611.1"/>
    <property type="molecule type" value="Genomic_DNA"/>
</dbReference>
<dbReference type="InterPro" id="IPR007313">
    <property type="entry name" value="FxsA"/>
</dbReference>
<dbReference type="PANTHER" id="PTHR35335">
    <property type="entry name" value="UPF0716 PROTEIN FXSA"/>
    <property type="match status" value="1"/>
</dbReference>
<evidence type="ECO:0000313" key="1">
    <source>
        <dbReference type="EMBL" id="PAE89611.1"/>
    </source>
</evidence>
<dbReference type="PANTHER" id="PTHR35335:SF1">
    <property type="entry name" value="UPF0716 PROTEIN FXSA"/>
    <property type="match status" value="1"/>
</dbReference>
<name>A0A268P1T4_SHOCL</name>
<dbReference type="NCBIfam" id="NF008528">
    <property type="entry name" value="PRK11463.1-2"/>
    <property type="match status" value="1"/>
</dbReference>
<organism evidence="1 2">
    <name type="scientific">Shouchella clausii</name>
    <name type="common">Alkalihalobacillus clausii</name>
    <dbReference type="NCBI Taxonomy" id="79880"/>
    <lineage>
        <taxon>Bacteria</taxon>
        <taxon>Bacillati</taxon>
        <taxon>Bacillota</taxon>
        <taxon>Bacilli</taxon>
        <taxon>Bacillales</taxon>
        <taxon>Bacillaceae</taxon>
        <taxon>Shouchella</taxon>
    </lineage>
</organism>